<name>A0A3P5Z391_BRACM</name>
<evidence type="ECO:0000313" key="2">
    <source>
        <dbReference type="EMBL" id="CAG7886975.1"/>
    </source>
</evidence>
<evidence type="ECO:0000313" key="3">
    <source>
        <dbReference type="EMBL" id="VDC74497.1"/>
    </source>
</evidence>
<dbReference type="AlphaFoldDB" id="A0A3P5Z391"/>
<feature type="non-terminal residue" evidence="3">
    <location>
        <position position="97"/>
    </location>
</feature>
<dbReference type="Proteomes" id="UP000694005">
    <property type="component" value="Chromosome A01"/>
</dbReference>
<dbReference type="Gramene" id="A01p10510.2_BraZ1">
    <property type="protein sequence ID" value="A01p10510.2_BraZ1.CDS"/>
    <property type="gene ID" value="A01g10510.2_BraZ1"/>
</dbReference>
<organism evidence="3">
    <name type="scientific">Brassica campestris</name>
    <name type="common">Field mustard</name>
    <dbReference type="NCBI Taxonomy" id="3711"/>
    <lineage>
        <taxon>Eukaryota</taxon>
        <taxon>Viridiplantae</taxon>
        <taxon>Streptophyta</taxon>
        <taxon>Embryophyta</taxon>
        <taxon>Tracheophyta</taxon>
        <taxon>Spermatophyta</taxon>
        <taxon>Magnoliopsida</taxon>
        <taxon>eudicotyledons</taxon>
        <taxon>Gunneridae</taxon>
        <taxon>Pentapetalae</taxon>
        <taxon>rosids</taxon>
        <taxon>malvids</taxon>
        <taxon>Brassicales</taxon>
        <taxon>Brassicaceae</taxon>
        <taxon>Brassiceae</taxon>
        <taxon>Brassica</taxon>
    </lineage>
</organism>
<protein>
    <submittedName>
        <fullName evidence="2">Uncharacterized protein</fullName>
    </submittedName>
</protein>
<dbReference type="EMBL" id="LR031571">
    <property type="protein sequence ID" value="VDC74497.1"/>
    <property type="molecule type" value="Genomic_DNA"/>
</dbReference>
<keyword evidence="1" id="KW-1133">Transmembrane helix</keyword>
<dbReference type="EMBL" id="LS974617">
    <property type="protein sequence ID" value="CAG7886975.1"/>
    <property type="molecule type" value="Genomic_DNA"/>
</dbReference>
<proteinExistence type="predicted"/>
<reference evidence="3" key="1">
    <citation type="submission" date="2018-11" db="EMBL/GenBank/DDBJ databases">
        <authorList>
            <consortium name="Genoscope - CEA"/>
            <person name="William W."/>
        </authorList>
    </citation>
    <scope>NUCLEOTIDE SEQUENCE</scope>
</reference>
<feature type="transmembrane region" description="Helical" evidence="1">
    <location>
        <begin position="6"/>
        <end position="27"/>
    </location>
</feature>
<keyword evidence="1" id="KW-0472">Membrane</keyword>
<gene>
    <name evidence="3" type="ORF">BRAA01T00999Z</name>
    <name evidence="2" type="ORF">BRAPAZ1V2_A01P10510.2</name>
</gene>
<keyword evidence="1" id="KW-0812">Transmembrane</keyword>
<feature type="non-terminal residue" evidence="3">
    <location>
        <position position="1"/>
    </location>
</feature>
<accession>A0A3P5Z391</accession>
<sequence length="97" mass="11187">MSLTFSLVSAELLMISSIFNCCCLLGVSTRRHYLQARLKLFDHRYQSYLARGGPSWLSSYLLSEAQVVLLLPRIRSNRKCRSPQMVYAYDLLPLIRS</sequence>
<evidence type="ECO:0000256" key="1">
    <source>
        <dbReference type="SAM" id="Phobius"/>
    </source>
</evidence>